<name>A0A9Q8L765_PASFU</name>
<evidence type="ECO:0000313" key="3">
    <source>
        <dbReference type="EMBL" id="UJO12108.1"/>
    </source>
</evidence>
<dbReference type="Proteomes" id="UP000756132">
    <property type="component" value="Chromosome 1"/>
</dbReference>
<protein>
    <recommendedName>
        <fullName evidence="2">DUF6590 domain-containing protein</fullName>
    </recommendedName>
</protein>
<evidence type="ECO:0000256" key="1">
    <source>
        <dbReference type="SAM" id="MobiDB-lite"/>
    </source>
</evidence>
<feature type="compositionally biased region" description="Gly residues" evidence="1">
    <location>
        <begin position="1"/>
        <end position="18"/>
    </location>
</feature>
<evidence type="ECO:0000313" key="4">
    <source>
        <dbReference type="Proteomes" id="UP000756132"/>
    </source>
</evidence>
<evidence type="ECO:0000259" key="2">
    <source>
        <dbReference type="Pfam" id="PF20233"/>
    </source>
</evidence>
<dbReference type="RefSeq" id="XP_047756474.1">
    <property type="nucleotide sequence ID" value="XM_047901388.1"/>
</dbReference>
<sequence length="357" mass="40086">MPVGNRGGGPTGNRGGGPSNDRPALDPRTAPARPNKSRVTFADSPQTPRANQNAYVPARTPGSLAPNQGFSYAHAAHKGSQYTAPPQHVQDEENLQRAFGNLDMNDSTNLVNPSMAPVAQPAPSQVLVEPPKPPPGKSRIGYSTYWAPRGHNDPKWLKTDICFKAPYSRSTFNLGDVIAIPYHVSNMDEYADPNDLHIAINKEYGPIYSKRRMFVVVHKNFASLFCLPLYSHKGSGMKKYLDNDDHMKEVIEVRDVIYRGAQGRWIQQHKFYNPLDFVHKDSPRNCLIKETIVHLSGGVRIDWHEPATYVGRFTQRSHEALVKYYLQVQRKAQAEVCTNWPKVGTNPRMNTDYLRGK</sequence>
<organism evidence="3 4">
    <name type="scientific">Passalora fulva</name>
    <name type="common">Tomato leaf mold</name>
    <name type="synonym">Cladosporium fulvum</name>
    <dbReference type="NCBI Taxonomy" id="5499"/>
    <lineage>
        <taxon>Eukaryota</taxon>
        <taxon>Fungi</taxon>
        <taxon>Dikarya</taxon>
        <taxon>Ascomycota</taxon>
        <taxon>Pezizomycotina</taxon>
        <taxon>Dothideomycetes</taxon>
        <taxon>Dothideomycetidae</taxon>
        <taxon>Mycosphaerellales</taxon>
        <taxon>Mycosphaerellaceae</taxon>
        <taxon>Fulvia</taxon>
    </lineage>
</organism>
<feature type="domain" description="DUF6590" evidence="2">
    <location>
        <begin position="170"/>
        <end position="322"/>
    </location>
</feature>
<reference evidence="3" key="2">
    <citation type="journal article" date="2022" name="Microb. Genom.">
        <title>A chromosome-scale genome assembly of the tomato pathogen Cladosporium fulvum reveals a compartmentalized genome architecture and the presence of a dispensable chromosome.</title>
        <authorList>
            <person name="Zaccaron A.Z."/>
            <person name="Chen L.H."/>
            <person name="Samaras A."/>
            <person name="Stergiopoulos I."/>
        </authorList>
    </citation>
    <scope>NUCLEOTIDE SEQUENCE</scope>
    <source>
        <strain evidence="3">Race5_Kim</strain>
    </source>
</reference>
<dbReference type="AlphaFoldDB" id="A0A9Q8L765"/>
<feature type="compositionally biased region" description="Polar residues" evidence="1">
    <location>
        <begin position="43"/>
        <end position="54"/>
    </location>
</feature>
<dbReference type="InterPro" id="IPR046497">
    <property type="entry name" value="DUF6590"/>
</dbReference>
<dbReference type="EMBL" id="CP090163">
    <property type="protein sequence ID" value="UJO12108.1"/>
    <property type="molecule type" value="Genomic_DNA"/>
</dbReference>
<dbReference type="KEGG" id="ffu:CLAFUR5_02240"/>
<reference evidence="3" key="1">
    <citation type="submission" date="2021-12" db="EMBL/GenBank/DDBJ databases">
        <authorList>
            <person name="Zaccaron A."/>
            <person name="Stergiopoulos I."/>
        </authorList>
    </citation>
    <scope>NUCLEOTIDE SEQUENCE</scope>
    <source>
        <strain evidence="3">Race5_Kim</strain>
    </source>
</reference>
<dbReference type="Pfam" id="PF20233">
    <property type="entry name" value="DUF6590"/>
    <property type="match status" value="1"/>
</dbReference>
<feature type="region of interest" description="Disordered" evidence="1">
    <location>
        <begin position="1"/>
        <end position="70"/>
    </location>
</feature>
<keyword evidence="4" id="KW-1185">Reference proteome</keyword>
<dbReference type="GeneID" id="71982118"/>
<gene>
    <name evidence="3" type="ORF">CLAFUR5_02240</name>
</gene>
<accession>A0A9Q8L765</accession>
<dbReference type="OrthoDB" id="3438983at2759"/>
<proteinExistence type="predicted"/>